<evidence type="ECO:0000256" key="1">
    <source>
        <dbReference type="SAM" id="MobiDB-lite"/>
    </source>
</evidence>
<proteinExistence type="predicted"/>
<dbReference type="AlphaFoldDB" id="A0A0G0BN05"/>
<protein>
    <submittedName>
        <fullName evidence="3">Uncharacterized protein</fullName>
    </submittedName>
</protein>
<name>A0A0G0BN05_9BACT</name>
<organism evidence="3 4">
    <name type="scientific">Candidatus Roizmanbacteria bacterium GW2011_GWA2_35_19</name>
    <dbReference type="NCBI Taxonomy" id="1618478"/>
    <lineage>
        <taxon>Bacteria</taxon>
        <taxon>Candidatus Roizmaniibacteriota</taxon>
    </lineage>
</organism>
<evidence type="ECO:0000256" key="2">
    <source>
        <dbReference type="SAM" id="Phobius"/>
    </source>
</evidence>
<keyword evidence="2" id="KW-0812">Transmembrane</keyword>
<comment type="caution">
    <text evidence="3">The sequence shown here is derived from an EMBL/GenBank/DDBJ whole genome shotgun (WGS) entry which is preliminary data.</text>
</comment>
<evidence type="ECO:0000313" key="3">
    <source>
        <dbReference type="EMBL" id="KKP70823.1"/>
    </source>
</evidence>
<sequence>MGNWIDIDINFLYPSIYMHFWDKISRIVFSLIAVLLSFHIISGVSVVQASVCSGITSPRICNESCSPPKGTNNNEFRCRWNYNTQSCGESAKICITSGGGTGIIGGSGCTKISNNNNCYNCKVEKQGTANHYTCSYLPISGAGCPNGFQTGIVSKSYLGFFSAGTQQFCFDGGPEACGSEQIDFGSHGSKQFISRIGPTACVRTPTKTPTVRPIRSPTPTVRPTRIPTLTQAPSPEPPLICQQMKEFIGSVNITNNLDSIKLGDEVTFTASVNNTGKAVKSMTFQFIKDSIVVEKPVVPAVLVGSQWKARYKRIIDSYGSYRVRVARVTPL</sequence>
<dbReference type="Proteomes" id="UP000034457">
    <property type="component" value="Unassembled WGS sequence"/>
</dbReference>
<gene>
    <name evidence="3" type="ORF">UR68_C0038G0010</name>
</gene>
<feature type="transmembrane region" description="Helical" evidence="2">
    <location>
        <begin position="27"/>
        <end position="51"/>
    </location>
</feature>
<accession>A0A0G0BN05</accession>
<evidence type="ECO:0000313" key="4">
    <source>
        <dbReference type="Proteomes" id="UP000034457"/>
    </source>
</evidence>
<keyword evidence="2" id="KW-0472">Membrane</keyword>
<feature type="region of interest" description="Disordered" evidence="1">
    <location>
        <begin position="204"/>
        <end position="235"/>
    </location>
</feature>
<reference evidence="3 4" key="1">
    <citation type="journal article" date="2015" name="Nature">
        <title>rRNA introns, odd ribosomes, and small enigmatic genomes across a large radiation of phyla.</title>
        <authorList>
            <person name="Brown C.T."/>
            <person name="Hug L.A."/>
            <person name="Thomas B.C."/>
            <person name="Sharon I."/>
            <person name="Castelle C.J."/>
            <person name="Singh A."/>
            <person name="Wilkins M.J."/>
            <person name="Williams K.H."/>
            <person name="Banfield J.F."/>
        </authorList>
    </citation>
    <scope>NUCLEOTIDE SEQUENCE [LARGE SCALE GENOMIC DNA]</scope>
</reference>
<dbReference type="EMBL" id="LBQC01000038">
    <property type="protein sequence ID" value="KKP70823.1"/>
    <property type="molecule type" value="Genomic_DNA"/>
</dbReference>
<keyword evidence="2" id="KW-1133">Transmembrane helix</keyword>
<feature type="compositionally biased region" description="Low complexity" evidence="1">
    <location>
        <begin position="204"/>
        <end position="228"/>
    </location>
</feature>
<dbReference type="STRING" id="1618478.UR68_C0038G0010"/>